<keyword evidence="7" id="KW-0134">Cell wall</keyword>
<organism evidence="23 24">
    <name type="scientific">Decorospora gaudefroyi</name>
    <dbReference type="NCBI Taxonomy" id="184978"/>
    <lineage>
        <taxon>Eukaryota</taxon>
        <taxon>Fungi</taxon>
        <taxon>Dikarya</taxon>
        <taxon>Ascomycota</taxon>
        <taxon>Pezizomycotina</taxon>
        <taxon>Dothideomycetes</taxon>
        <taxon>Pleosporomycetidae</taxon>
        <taxon>Pleosporales</taxon>
        <taxon>Pleosporineae</taxon>
        <taxon>Pleosporaceae</taxon>
        <taxon>Decorospora</taxon>
    </lineage>
</organism>
<feature type="compositionally biased region" description="Polar residues" evidence="21">
    <location>
        <begin position="54"/>
        <end position="67"/>
    </location>
</feature>
<evidence type="ECO:0000256" key="10">
    <source>
        <dbReference type="ARBA" id="ARBA00022801"/>
    </source>
</evidence>
<evidence type="ECO:0000256" key="5">
    <source>
        <dbReference type="ARBA" id="ARBA00012780"/>
    </source>
</evidence>
<dbReference type="FunFam" id="3.20.20.80:FF:000151">
    <property type="entry name" value="Glucan endo-1,3-beta-glucosidase btgC"/>
    <property type="match status" value="1"/>
</dbReference>
<dbReference type="InterPro" id="IPR050732">
    <property type="entry name" value="Beta-glucan_modifiers"/>
</dbReference>
<dbReference type="Proteomes" id="UP000800040">
    <property type="component" value="Unassembled WGS sequence"/>
</dbReference>
<dbReference type="PANTHER" id="PTHR16631:SF17">
    <property type="entry name" value="GLUCAN ENDO-1,3-BETA-GLUCOSIDASE BTGC"/>
    <property type="match status" value="1"/>
</dbReference>
<feature type="region of interest" description="Disordered" evidence="21">
    <location>
        <begin position="95"/>
        <end position="144"/>
    </location>
</feature>
<sequence>MPYQPPQAWPLGPHGDASPADDHPPPPPAHGTPVGMHADSQFHQMQQMQGQRQYTDPNNYSDYSTPGVTPGSDNMGETAAGGGINGIAHGVASANERESGLQASRAVEGWGPGRPRSAGPGRPLGVPDRNSQTSPFNDQSGYEQPMMPRAMYSQRSYGSGAPPGSMYSSSSSMHSMAMAPSHGVPYADTPYNRYSSSAQNLAPQMGQINPHEVDNDDDWGMGPEHMSSQTKRRSFVPFSGSRDGNSRNGSPGSSINNGAAGAGLAGAAAGGAGYAATRDGTKYNAVPMVNGSGELVPEKASSWRAEDDLKKRKKRMWIAIAIITLILAGAILGGVLGATINKGGSSDGNKTTQTASDVATDNKQDLSKDSAEIKALMNNPDLHKVFPGMDYTPLNAQYPDCLHVGPSQNNITRDLAVMSQLTDAVRLYGTDCNQTQMLIHSIDRLDIKDTMKIWLGVWLDSNDTTTERQIAQTWDILDDYGCDYFKGIIIGNEVLYREDLSSAELLSHITDFRQNISDHSCQLPVAMADLGDNWTADMASKVDIVMSNVHPFFAGVDVSIAAGWTWNFWQQHDVSLTSAQTDIHQIIAEVGWPSEGGMGCGAADTCTEGSVAGIDEMNQFMEDWICPSLANGTEYFWFSAFDEPWKIAYNTPGRKWEDKWGLMDVNRNLKPGLKIPDCDGKSLPSTYSY</sequence>
<evidence type="ECO:0000256" key="13">
    <source>
        <dbReference type="ARBA" id="ARBA00023180"/>
    </source>
</evidence>
<dbReference type="InterPro" id="IPR000490">
    <property type="entry name" value="Glyco_hydro_17"/>
</dbReference>
<keyword evidence="11" id="KW-0735">Signal-anchor</keyword>
<evidence type="ECO:0000256" key="18">
    <source>
        <dbReference type="ARBA" id="ARBA00042373"/>
    </source>
</evidence>
<dbReference type="GO" id="GO:0009277">
    <property type="term" value="C:fungal-type cell wall"/>
    <property type="evidence" value="ECO:0007669"/>
    <property type="project" value="TreeGrafter"/>
</dbReference>
<evidence type="ECO:0000256" key="2">
    <source>
        <dbReference type="ARBA" id="ARBA00004191"/>
    </source>
</evidence>
<feature type="region of interest" description="Disordered" evidence="21">
    <location>
        <begin position="342"/>
        <end position="365"/>
    </location>
</feature>
<dbReference type="SUPFAM" id="SSF51445">
    <property type="entry name" value="(Trans)glycosidases"/>
    <property type="match status" value="1"/>
</dbReference>
<dbReference type="GO" id="GO:0009986">
    <property type="term" value="C:cell surface"/>
    <property type="evidence" value="ECO:0007669"/>
    <property type="project" value="TreeGrafter"/>
</dbReference>
<dbReference type="EC" id="3.2.1.39" evidence="5"/>
<keyword evidence="24" id="KW-1185">Reference proteome</keyword>
<feature type="region of interest" description="Disordered" evidence="21">
    <location>
        <begin position="1"/>
        <end position="82"/>
    </location>
</feature>
<keyword evidence="14" id="KW-0119">Carbohydrate metabolism</keyword>
<keyword evidence="13" id="KW-0325">Glycoprotein</keyword>
<feature type="compositionally biased region" description="Low complexity" evidence="21">
    <location>
        <begin position="113"/>
        <end position="125"/>
    </location>
</feature>
<evidence type="ECO:0000256" key="12">
    <source>
        <dbReference type="ARBA" id="ARBA00023136"/>
    </source>
</evidence>
<dbReference type="EMBL" id="ML975252">
    <property type="protein sequence ID" value="KAF1838460.1"/>
    <property type="molecule type" value="Genomic_DNA"/>
</dbReference>
<gene>
    <name evidence="23" type="ORF">BDW02DRAFT_585929</name>
</gene>
<comment type="subcellular location">
    <subcellularLocation>
        <location evidence="3">Cell membrane</location>
        <topology evidence="3">Single-pass type II membrane protein</topology>
    </subcellularLocation>
    <subcellularLocation>
        <location evidence="2">Secreted</location>
        <location evidence="2">Cell wall</location>
    </subcellularLocation>
</comment>
<dbReference type="GO" id="GO:0071555">
    <property type="term" value="P:cell wall organization"/>
    <property type="evidence" value="ECO:0007669"/>
    <property type="project" value="UniProtKB-KW"/>
</dbReference>
<keyword evidence="12 22" id="KW-0472">Membrane</keyword>
<dbReference type="OrthoDB" id="68336at2759"/>
<feature type="compositionally biased region" description="Polar residues" evidence="21">
    <location>
        <begin position="342"/>
        <end position="359"/>
    </location>
</feature>
<feature type="compositionally biased region" description="Polar residues" evidence="21">
    <location>
        <begin position="129"/>
        <end position="142"/>
    </location>
</feature>
<dbReference type="InterPro" id="IPR017853">
    <property type="entry name" value="GH"/>
</dbReference>
<feature type="region of interest" description="Disordered" evidence="21">
    <location>
        <begin position="215"/>
        <end position="255"/>
    </location>
</feature>
<comment type="function">
    <text evidence="17">Glucanases play a role in cell expansion during growth, in cell-cell fusion during mating, and in spore release during sporulation. This enzyme may be involved in beta-glucan degradation. Active on laminarin and lichenan.</text>
</comment>
<dbReference type="GO" id="GO:0005576">
    <property type="term" value="C:extracellular region"/>
    <property type="evidence" value="ECO:0007669"/>
    <property type="project" value="TreeGrafter"/>
</dbReference>
<evidence type="ECO:0000256" key="9">
    <source>
        <dbReference type="ARBA" id="ARBA00022729"/>
    </source>
</evidence>
<keyword evidence="22" id="KW-1133">Transmembrane helix</keyword>
<dbReference type="PANTHER" id="PTHR16631">
    <property type="entry name" value="GLUCAN 1,3-BETA-GLUCOSIDASE"/>
    <property type="match status" value="1"/>
</dbReference>
<evidence type="ECO:0000256" key="21">
    <source>
        <dbReference type="SAM" id="MobiDB-lite"/>
    </source>
</evidence>
<comment type="catalytic activity">
    <reaction evidence="1">
        <text>Hydrolysis of (1-&gt;3)-beta-D-glucosidic linkages in (1-&gt;3)-beta-D-glucans.</text>
        <dbReference type="EC" id="3.2.1.39"/>
    </reaction>
</comment>
<name>A0A6A5KQQ7_9PLEO</name>
<protein>
    <recommendedName>
        <fullName evidence="5">glucan endo-1,3-beta-D-glucosidase</fullName>
        <ecNumber evidence="5">3.2.1.39</ecNumber>
    </recommendedName>
    <alternativeName>
        <fullName evidence="19">Endo-1,3-beta-glucanase btgC</fullName>
    </alternativeName>
    <alternativeName>
        <fullName evidence="18">Laminarinase btgC</fullName>
    </alternativeName>
</protein>
<keyword evidence="22" id="KW-0812">Transmembrane</keyword>
<evidence type="ECO:0000256" key="11">
    <source>
        <dbReference type="ARBA" id="ARBA00022968"/>
    </source>
</evidence>
<dbReference type="GO" id="GO:0005886">
    <property type="term" value="C:plasma membrane"/>
    <property type="evidence" value="ECO:0007669"/>
    <property type="project" value="UniProtKB-SubCell"/>
</dbReference>
<evidence type="ECO:0000256" key="3">
    <source>
        <dbReference type="ARBA" id="ARBA00004401"/>
    </source>
</evidence>
<evidence type="ECO:0000256" key="15">
    <source>
        <dbReference type="ARBA" id="ARBA00023316"/>
    </source>
</evidence>
<evidence type="ECO:0000256" key="19">
    <source>
        <dbReference type="ARBA" id="ARBA00043078"/>
    </source>
</evidence>
<evidence type="ECO:0000256" key="20">
    <source>
        <dbReference type="RuleBase" id="RU004335"/>
    </source>
</evidence>
<dbReference type="Pfam" id="PF00332">
    <property type="entry name" value="Glyco_hydro_17"/>
    <property type="match status" value="1"/>
</dbReference>
<dbReference type="AlphaFoldDB" id="A0A6A5KQQ7"/>
<evidence type="ECO:0000313" key="24">
    <source>
        <dbReference type="Proteomes" id="UP000800040"/>
    </source>
</evidence>
<dbReference type="Gene3D" id="3.20.20.80">
    <property type="entry name" value="Glycosidases"/>
    <property type="match status" value="1"/>
</dbReference>
<keyword evidence="10 23" id="KW-0378">Hydrolase</keyword>
<accession>A0A6A5KQQ7</accession>
<evidence type="ECO:0000256" key="22">
    <source>
        <dbReference type="SAM" id="Phobius"/>
    </source>
</evidence>
<proteinExistence type="inferred from homology"/>
<evidence type="ECO:0000256" key="7">
    <source>
        <dbReference type="ARBA" id="ARBA00022512"/>
    </source>
</evidence>
<keyword evidence="8" id="KW-0964">Secreted</keyword>
<evidence type="ECO:0000313" key="23">
    <source>
        <dbReference type="EMBL" id="KAF1838460.1"/>
    </source>
</evidence>
<keyword evidence="16" id="KW-0624">Polysaccharide degradation</keyword>
<dbReference type="GO" id="GO:0042973">
    <property type="term" value="F:glucan endo-1,3-beta-D-glucosidase activity"/>
    <property type="evidence" value="ECO:0007669"/>
    <property type="project" value="UniProtKB-EC"/>
</dbReference>
<evidence type="ECO:0000256" key="17">
    <source>
        <dbReference type="ARBA" id="ARBA00037649"/>
    </source>
</evidence>
<keyword evidence="9" id="KW-0732">Signal</keyword>
<keyword evidence="15" id="KW-0961">Cell wall biogenesis/degradation</keyword>
<feature type="compositionally biased region" description="Low complexity" evidence="21">
    <location>
        <begin position="31"/>
        <end position="53"/>
    </location>
</feature>
<evidence type="ECO:0000256" key="14">
    <source>
        <dbReference type="ARBA" id="ARBA00023277"/>
    </source>
</evidence>
<feature type="compositionally biased region" description="Low complexity" evidence="21">
    <location>
        <begin position="246"/>
        <end position="255"/>
    </location>
</feature>
<evidence type="ECO:0000256" key="8">
    <source>
        <dbReference type="ARBA" id="ARBA00022525"/>
    </source>
</evidence>
<feature type="transmembrane region" description="Helical" evidence="22">
    <location>
        <begin position="317"/>
        <end position="340"/>
    </location>
</feature>
<comment type="similarity">
    <text evidence="4 20">Belongs to the glycosyl hydrolase 17 family.</text>
</comment>
<evidence type="ECO:0000256" key="4">
    <source>
        <dbReference type="ARBA" id="ARBA00008773"/>
    </source>
</evidence>
<dbReference type="GO" id="GO:0000272">
    <property type="term" value="P:polysaccharide catabolic process"/>
    <property type="evidence" value="ECO:0007669"/>
    <property type="project" value="UniProtKB-KW"/>
</dbReference>
<evidence type="ECO:0000256" key="1">
    <source>
        <dbReference type="ARBA" id="ARBA00000382"/>
    </source>
</evidence>
<keyword evidence="6" id="KW-1003">Cell membrane</keyword>
<reference evidence="23" key="1">
    <citation type="submission" date="2020-01" db="EMBL/GenBank/DDBJ databases">
        <authorList>
            <consortium name="DOE Joint Genome Institute"/>
            <person name="Haridas S."/>
            <person name="Albert R."/>
            <person name="Binder M."/>
            <person name="Bloem J."/>
            <person name="Labutti K."/>
            <person name="Salamov A."/>
            <person name="Andreopoulos B."/>
            <person name="Baker S.E."/>
            <person name="Barry K."/>
            <person name="Bills G."/>
            <person name="Bluhm B.H."/>
            <person name="Cannon C."/>
            <person name="Castanera R."/>
            <person name="Culley D.E."/>
            <person name="Daum C."/>
            <person name="Ezra D."/>
            <person name="Gonzalez J.B."/>
            <person name="Henrissat B."/>
            <person name="Kuo A."/>
            <person name="Liang C."/>
            <person name="Lipzen A."/>
            <person name="Lutzoni F."/>
            <person name="Magnuson J."/>
            <person name="Mondo S."/>
            <person name="Nolan M."/>
            <person name="Ohm R."/>
            <person name="Pangilinan J."/>
            <person name="Park H.-J."/>
            <person name="Ramirez L."/>
            <person name="Alfaro M."/>
            <person name="Sun H."/>
            <person name="Tritt A."/>
            <person name="Yoshinaga Y."/>
            <person name="Zwiers L.-H."/>
            <person name="Turgeon B.G."/>
            <person name="Goodwin S.B."/>
            <person name="Spatafora J.W."/>
            <person name="Crous P.W."/>
            <person name="Grigoriev I.V."/>
        </authorList>
    </citation>
    <scope>NUCLEOTIDE SEQUENCE</scope>
    <source>
        <strain evidence="23">P77</strain>
    </source>
</reference>
<evidence type="ECO:0000256" key="6">
    <source>
        <dbReference type="ARBA" id="ARBA00022475"/>
    </source>
</evidence>
<evidence type="ECO:0000256" key="16">
    <source>
        <dbReference type="ARBA" id="ARBA00023326"/>
    </source>
</evidence>